<protein>
    <submittedName>
        <fullName evidence="1">Uncharacterized protein</fullName>
    </submittedName>
</protein>
<dbReference type="Proteomes" id="UP000244005">
    <property type="component" value="Unassembled WGS sequence"/>
</dbReference>
<dbReference type="AlphaFoldDB" id="A0A2R6WVQ2"/>
<proteinExistence type="predicted"/>
<dbReference type="Gramene" id="Mp4g15870.1">
    <property type="protein sequence ID" value="Mp4g15870.1.cds1"/>
    <property type="gene ID" value="Mp4g15870"/>
</dbReference>
<evidence type="ECO:0000313" key="2">
    <source>
        <dbReference type="Proteomes" id="UP000244005"/>
    </source>
</evidence>
<sequence length="70" mass="8303">MNIGEERPPSLEAGHGMWHRVVKHHNKYSKIDWSPRGKVRLPAVHRFRRPQILRHYKNVVALTLGLRMNE</sequence>
<reference evidence="2" key="1">
    <citation type="journal article" date="2017" name="Cell">
        <title>Insights into land plant evolution garnered from the Marchantia polymorpha genome.</title>
        <authorList>
            <person name="Bowman J.L."/>
            <person name="Kohchi T."/>
            <person name="Yamato K.T."/>
            <person name="Jenkins J."/>
            <person name="Shu S."/>
            <person name="Ishizaki K."/>
            <person name="Yamaoka S."/>
            <person name="Nishihama R."/>
            <person name="Nakamura Y."/>
            <person name="Berger F."/>
            <person name="Adam C."/>
            <person name="Aki S.S."/>
            <person name="Althoff F."/>
            <person name="Araki T."/>
            <person name="Arteaga-Vazquez M.A."/>
            <person name="Balasubrmanian S."/>
            <person name="Barry K."/>
            <person name="Bauer D."/>
            <person name="Boehm C.R."/>
            <person name="Briginshaw L."/>
            <person name="Caballero-Perez J."/>
            <person name="Catarino B."/>
            <person name="Chen F."/>
            <person name="Chiyoda S."/>
            <person name="Chovatia M."/>
            <person name="Davies K.M."/>
            <person name="Delmans M."/>
            <person name="Demura T."/>
            <person name="Dierschke T."/>
            <person name="Dolan L."/>
            <person name="Dorantes-Acosta A.E."/>
            <person name="Eklund D.M."/>
            <person name="Florent S.N."/>
            <person name="Flores-Sandoval E."/>
            <person name="Fujiyama A."/>
            <person name="Fukuzawa H."/>
            <person name="Galik B."/>
            <person name="Grimanelli D."/>
            <person name="Grimwood J."/>
            <person name="Grossniklaus U."/>
            <person name="Hamada T."/>
            <person name="Haseloff J."/>
            <person name="Hetherington A.J."/>
            <person name="Higo A."/>
            <person name="Hirakawa Y."/>
            <person name="Hundley H.N."/>
            <person name="Ikeda Y."/>
            <person name="Inoue K."/>
            <person name="Inoue S.I."/>
            <person name="Ishida S."/>
            <person name="Jia Q."/>
            <person name="Kakita M."/>
            <person name="Kanazawa T."/>
            <person name="Kawai Y."/>
            <person name="Kawashima T."/>
            <person name="Kennedy M."/>
            <person name="Kinose K."/>
            <person name="Kinoshita T."/>
            <person name="Kohara Y."/>
            <person name="Koide E."/>
            <person name="Komatsu K."/>
            <person name="Kopischke S."/>
            <person name="Kubo M."/>
            <person name="Kyozuka J."/>
            <person name="Lagercrantz U."/>
            <person name="Lin S.S."/>
            <person name="Lindquist E."/>
            <person name="Lipzen A.M."/>
            <person name="Lu C.W."/>
            <person name="De Luna E."/>
            <person name="Martienssen R.A."/>
            <person name="Minamino N."/>
            <person name="Mizutani M."/>
            <person name="Mizutani M."/>
            <person name="Mochizuki N."/>
            <person name="Monte I."/>
            <person name="Mosher R."/>
            <person name="Nagasaki H."/>
            <person name="Nakagami H."/>
            <person name="Naramoto S."/>
            <person name="Nishitani K."/>
            <person name="Ohtani M."/>
            <person name="Okamoto T."/>
            <person name="Okumura M."/>
            <person name="Phillips J."/>
            <person name="Pollak B."/>
            <person name="Reinders A."/>
            <person name="Rovekamp M."/>
            <person name="Sano R."/>
            <person name="Sawa S."/>
            <person name="Schmid M.W."/>
            <person name="Shirakawa M."/>
            <person name="Solano R."/>
            <person name="Spunde A."/>
            <person name="Suetsugu N."/>
            <person name="Sugano S."/>
            <person name="Sugiyama A."/>
            <person name="Sun R."/>
            <person name="Suzuki Y."/>
            <person name="Takenaka M."/>
            <person name="Takezawa D."/>
            <person name="Tomogane H."/>
            <person name="Tsuzuki M."/>
            <person name="Ueda T."/>
            <person name="Umeda M."/>
            <person name="Ward J.M."/>
            <person name="Watanabe Y."/>
            <person name="Yazaki K."/>
            <person name="Yokoyama R."/>
            <person name="Yoshitake Y."/>
            <person name="Yotsui I."/>
            <person name="Zachgo S."/>
            <person name="Schmutz J."/>
        </authorList>
    </citation>
    <scope>NUCLEOTIDE SEQUENCE [LARGE SCALE GENOMIC DNA]</scope>
    <source>
        <strain evidence="2">Tak-1</strain>
    </source>
</reference>
<dbReference type="EMBL" id="KZ772726">
    <property type="protein sequence ID" value="PTQ37941.1"/>
    <property type="molecule type" value="Genomic_DNA"/>
</dbReference>
<gene>
    <name evidence="1" type="ORF">MARPO_0054s0053</name>
</gene>
<name>A0A2R6WVQ2_MARPO</name>
<organism evidence="1 2">
    <name type="scientific">Marchantia polymorpha</name>
    <name type="common">Common liverwort</name>
    <name type="synonym">Marchantia aquatica</name>
    <dbReference type="NCBI Taxonomy" id="3197"/>
    <lineage>
        <taxon>Eukaryota</taxon>
        <taxon>Viridiplantae</taxon>
        <taxon>Streptophyta</taxon>
        <taxon>Embryophyta</taxon>
        <taxon>Marchantiophyta</taxon>
        <taxon>Marchantiopsida</taxon>
        <taxon>Marchantiidae</taxon>
        <taxon>Marchantiales</taxon>
        <taxon>Marchantiaceae</taxon>
        <taxon>Marchantia</taxon>
    </lineage>
</organism>
<keyword evidence="2" id="KW-1185">Reference proteome</keyword>
<accession>A0A2R6WVQ2</accession>
<evidence type="ECO:0000313" key="1">
    <source>
        <dbReference type="EMBL" id="PTQ37941.1"/>
    </source>
</evidence>